<dbReference type="Gene3D" id="3.40.50.720">
    <property type="entry name" value="NAD(P)-binding Rossmann-like Domain"/>
    <property type="match status" value="1"/>
</dbReference>
<dbReference type="STRING" id="1149755.A0A2J6RWX8"/>
<dbReference type="InterPro" id="IPR036291">
    <property type="entry name" value="NAD(P)-bd_dom_sf"/>
</dbReference>
<evidence type="ECO:0000256" key="2">
    <source>
        <dbReference type="ARBA" id="ARBA00022857"/>
    </source>
</evidence>
<dbReference type="CDD" id="cd05233">
    <property type="entry name" value="SDR_c"/>
    <property type="match status" value="1"/>
</dbReference>
<evidence type="ECO:0000313" key="4">
    <source>
        <dbReference type="EMBL" id="PMD43002.1"/>
    </source>
</evidence>
<dbReference type="Pfam" id="PF13561">
    <property type="entry name" value="adh_short_C2"/>
    <property type="match status" value="1"/>
</dbReference>
<proteinExistence type="inferred from homology"/>
<keyword evidence="3" id="KW-0560">Oxidoreductase</keyword>
<protein>
    <submittedName>
        <fullName evidence="4">Short chain dehydrogenase</fullName>
    </submittedName>
</protein>
<dbReference type="PRINTS" id="PR00080">
    <property type="entry name" value="SDRFAMILY"/>
</dbReference>
<dbReference type="PANTHER" id="PTHR24321">
    <property type="entry name" value="DEHYDROGENASES, SHORT CHAIN"/>
    <property type="match status" value="1"/>
</dbReference>
<accession>A0A2J6RWX8</accession>
<sequence length="264" mass="28345">MTLFPGVALITGAASGIGRATSISFALEGCRQIAISDINLNGLHETAKYMKEVSSEIDILVQQVDMQEEVQIEYMVQAAMKRFGRVDYAVNCAGVGGTRERSTDLTAKQFDFVTNINYRGVWLSSRAELAQMLKQEPLPTHDGRPGSRGAIVNIASQLGIVSTYSAPAYCAAKAAVISMTRSDAIDYSKENIRINCVCPGIIDTPMTQGDSGFTKALETSIAIAPMNRRGTPQEVADACLFLCSSKASFVQGHAMVVDGGYIIN</sequence>
<reference evidence="4 5" key="1">
    <citation type="submission" date="2016-04" db="EMBL/GenBank/DDBJ databases">
        <title>A degradative enzymes factory behind the ericoid mycorrhizal symbiosis.</title>
        <authorList>
            <consortium name="DOE Joint Genome Institute"/>
            <person name="Martino E."/>
            <person name="Morin E."/>
            <person name="Grelet G."/>
            <person name="Kuo A."/>
            <person name="Kohler A."/>
            <person name="Daghino S."/>
            <person name="Barry K."/>
            <person name="Choi C."/>
            <person name="Cichocki N."/>
            <person name="Clum A."/>
            <person name="Copeland A."/>
            <person name="Hainaut M."/>
            <person name="Haridas S."/>
            <person name="Labutti K."/>
            <person name="Lindquist E."/>
            <person name="Lipzen A."/>
            <person name="Khouja H.-R."/>
            <person name="Murat C."/>
            <person name="Ohm R."/>
            <person name="Olson A."/>
            <person name="Spatafora J."/>
            <person name="Veneault-Fourrey C."/>
            <person name="Henrissat B."/>
            <person name="Grigoriev I."/>
            <person name="Martin F."/>
            <person name="Perotto S."/>
        </authorList>
    </citation>
    <scope>NUCLEOTIDE SEQUENCE [LARGE SCALE GENOMIC DNA]</scope>
    <source>
        <strain evidence="4 5">F</strain>
    </source>
</reference>
<dbReference type="Proteomes" id="UP000235786">
    <property type="component" value="Unassembled WGS sequence"/>
</dbReference>
<keyword evidence="2" id="KW-0521">NADP</keyword>
<dbReference type="GO" id="GO:0016491">
    <property type="term" value="F:oxidoreductase activity"/>
    <property type="evidence" value="ECO:0007669"/>
    <property type="project" value="UniProtKB-KW"/>
</dbReference>
<evidence type="ECO:0000256" key="3">
    <source>
        <dbReference type="ARBA" id="ARBA00023002"/>
    </source>
</evidence>
<gene>
    <name evidence="4" type="ORF">L207DRAFT_552903</name>
</gene>
<dbReference type="PRINTS" id="PR00081">
    <property type="entry name" value="GDHRDH"/>
</dbReference>
<dbReference type="PANTHER" id="PTHR24321:SF12">
    <property type="entry name" value="SHORT-CHAIN DEHYDROGENASE_REDUCTASE FAMILY, PUTATIVE (AFU_ORTHOLOGUE AFUA_5G14340)-RELATED"/>
    <property type="match status" value="1"/>
</dbReference>
<name>A0A2J6RWX8_HYAVF</name>
<comment type="similarity">
    <text evidence="1">Belongs to the short-chain dehydrogenases/reductases (SDR) family.</text>
</comment>
<dbReference type="InterPro" id="IPR002347">
    <property type="entry name" value="SDR_fam"/>
</dbReference>
<organism evidence="4 5">
    <name type="scientific">Hyaloscypha variabilis (strain UAMH 11265 / GT02V1 / F)</name>
    <name type="common">Meliniomyces variabilis</name>
    <dbReference type="NCBI Taxonomy" id="1149755"/>
    <lineage>
        <taxon>Eukaryota</taxon>
        <taxon>Fungi</taxon>
        <taxon>Dikarya</taxon>
        <taxon>Ascomycota</taxon>
        <taxon>Pezizomycotina</taxon>
        <taxon>Leotiomycetes</taxon>
        <taxon>Helotiales</taxon>
        <taxon>Hyaloscyphaceae</taxon>
        <taxon>Hyaloscypha</taxon>
        <taxon>Hyaloscypha variabilis</taxon>
    </lineage>
</organism>
<dbReference type="SUPFAM" id="SSF51735">
    <property type="entry name" value="NAD(P)-binding Rossmann-fold domains"/>
    <property type="match status" value="1"/>
</dbReference>
<dbReference type="AlphaFoldDB" id="A0A2J6RWX8"/>
<dbReference type="FunFam" id="3.40.50.720:FF:000084">
    <property type="entry name" value="Short-chain dehydrogenase reductase"/>
    <property type="match status" value="1"/>
</dbReference>
<dbReference type="EMBL" id="KZ613942">
    <property type="protein sequence ID" value="PMD43002.1"/>
    <property type="molecule type" value="Genomic_DNA"/>
</dbReference>
<dbReference type="GO" id="GO:0009688">
    <property type="term" value="P:abscisic acid biosynthetic process"/>
    <property type="evidence" value="ECO:0007669"/>
    <property type="project" value="UniProtKB-ARBA"/>
</dbReference>
<evidence type="ECO:0000313" key="5">
    <source>
        <dbReference type="Proteomes" id="UP000235786"/>
    </source>
</evidence>
<evidence type="ECO:0000256" key="1">
    <source>
        <dbReference type="ARBA" id="ARBA00006484"/>
    </source>
</evidence>
<dbReference type="OrthoDB" id="5840532at2759"/>
<keyword evidence="5" id="KW-1185">Reference proteome</keyword>